<protein>
    <submittedName>
        <fullName evidence="1">Uncharacterized protein</fullName>
    </submittedName>
</protein>
<sequence>MFRERFRFFVPYVGAEVACRDYTHGVLNTAMFVVPCLQHQPNSAVASNCLMNSGVWKNDDEFCHNYSLLHPKDVPKFLGCETIRMDGIMGLISLGTKTLPRPVAELASRVELTRWLTRVLLYTCVPGSPGMQMVRVRMPNNLVAFIRLLVHLQAVGYPAHWLSEFLQTILSDTLVTDVAPYLGNFPIPLSDLGRSVPVRRVRLDPWLAEFENILVAGLEGLPFAVSLPADFAKDHTDIVIYEAVVQPKGPDLGPMFATAPVQDNVVDILLYKPSRTLTVDALARLIPSIIERRMAEPLRGTVYLLSSQEMVDIPGKKVSWRLSKQRAQEMRKEGWVMVVYRTDNHEAVTLPLPANKWTEVLEQLDVD</sequence>
<dbReference type="Proteomes" id="UP000620124">
    <property type="component" value="Unassembled WGS sequence"/>
</dbReference>
<comment type="caution">
    <text evidence="1">The sequence shown here is derived from an EMBL/GenBank/DDBJ whole genome shotgun (WGS) entry which is preliminary data.</text>
</comment>
<reference evidence="1" key="1">
    <citation type="submission" date="2020-05" db="EMBL/GenBank/DDBJ databases">
        <title>Mycena genomes resolve the evolution of fungal bioluminescence.</title>
        <authorList>
            <person name="Tsai I.J."/>
        </authorList>
    </citation>
    <scope>NUCLEOTIDE SEQUENCE</scope>
    <source>
        <strain evidence="1">CCC161011</strain>
    </source>
</reference>
<accession>A0A8H7CSA7</accession>
<keyword evidence="2" id="KW-1185">Reference proteome</keyword>
<name>A0A8H7CSA7_9AGAR</name>
<proteinExistence type="predicted"/>
<organism evidence="1 2">
    <name type="scientific">Mycena venus</name>
    <dbReference type="NCBI Taxonomy" id="2733690"/>
    <lineage>
        <taxon>Eukaryota</taxon>
        <taxon>Fungi</taxon>
        <taxon>Dikarya</taxon>
        <taxon>Basidiomycota</taxon>
        <taxon>Agaricomycotina</taxon>
        <taxon>Agaricomycetes</taxon>
        <taxon>Agaricomycetidae</taxon>
        <taxon>Agaricales</taxon>
        <taxon>Marasmiineae</taxon>
        <taxon>Mycenaceae</taxon>
        <taxon>Mycena</taxon>
    </lineage>
</organism>
<evidence type="ECO:0000313" key="1">
    <source>
        <dbReference type="EMBL" id="KAF7345643.1"/>
    </source>
</evidence>
<dbReference type="EMBL" id="JACAZI010000013">
    <property type="protein sequence ID" value="KAF7345643.1"/>
    <property type="molecule type" value="Genomic_DNA"/>
</dbReference>
<dbReference type="AlphaFoldDB" id="A0A8H7CSA7"/>
<gene>
    <name evidence="1" type="ORF">MVEN_01583700</name>
</gene>
<evidence type="ECO:0000313" key="2">
    <source>
        <dbReference type="Proteomes" id="UP000620124"/>
    </source>
</evidence>
<dbReference type="OrthoDB" id="2423701at2759"/>